<dbReference type="EMBL" id="JWZT01003288">
    <property type="protein sequence ID" value="KII67184.1"/>
    <property type="molecule type" value="Genomic_DNA"/>
</dbReference>
<sequence length="240" mass="27692">MTYFCLFLVDEVVFSASMRLKEGRIPFGATNILTVSNIRSRNVSVCWAMYRYGILHKEINTRPYNKESFLGYREIYLRHIEFNNYKEVFSKWKGYVKSNKPENEEQLFSHTEVGQATDRGFQPWVREELLGGPPLYLGISVGTIAYKGLKPSELEVFSKWKGYVKSNKPENEEQLFRHTEVGQATDRGFQPWVREELLGGPPLYLGISVGTIAYKGLKPSELVATAEDRLMEKYCKPTSY</sequence>
<protein>
    <submittedName>
        <fullName evidence="1">Uncharacterized protein</fullName>
    </submittedName>
</protein>
<reference evidence="1 2" key="1">
    <citation type="journal article" date="2014" name="Genome Biol. Evol.">
        <title>The genome of the myxosporean Thelohanellus kitauei shows adaptations to nutrient acquisition within its fish host.</title>
        <authorList>
            <person name="Yang Y."/>
            <person name="Xiong J."/>
            <person name="Zhou Z."/>
            <person name="Huo F."/>
            <person name="Miao W."/>
            <person name="Ran C."/>
            <person name="Liu Y."/>
            <person name="Zhang J."/>
            <person name="Feng J."/>
            <person name="Wang M."/>
            <person name="Wang M."/>
            <person name="Wang L."/>
            <person name="Yao B."/>
        </authorList>
    </citation>
    <scope>NUCLEOTIDE SEQUENCE [LARGE SCALE GENOMIC DNA]</scope>
    <source>
        <strain evidence="1">Wuqing</strain>
    </source>
</reference>
<dbReference type="Proteomes" id="UP000031668">
    <property type="component" value="Unassembled WGS sequence"/>
</dbReference>
<keyword evidence="2" id="KW-1185">Reference proteome</keyword>
<dbReference type="AlphaFoldDB" id="A0A0C2INX1"/>
<accession>A0A0C2INX1</accession>
<comment type="caution">
    <text evidence="1">The sequence shown here is derived from an EMBL/GenBank/DDBJ whole genome shotgun (WGS) entry which is preliminary data.</text>
</comment>
<dbReference type="OrthoDB" id="5977738at2759"/>
<gene>
    <name evidence="1" type="ORF">RF11_11239</name>
</gene>
<proteinExistence type="predicted"/>
<evidence type="ECO:0000313" key="2">
    <source>
        <dbReference type="Proteomes" id="UP000031668"/>
    </source>
</evidence>
<organism evidence="1 2">
    <name type="scientific">Thelohanellus kitauei</name>
    <name type="common">Myxosporean</name>
    <dbReference type="NCBI Taxonomy" id="669202"/>
    <lineage>
        <taxon>Eukaryota</taxon>
        <taxon>Metazoa</taxon>
        <taxon>Cnidaria</taxon>
        <taxon>Myxozoa</taxon>
        <taxon>Myxosporea</taxon>
        <taxon>Bivalvulida</taxon>
        <taxon>Platysporina</taxon>
        <taxon>Myxobolidae</taxon>
        <taxon>Thelohanellus</taxon>
    </lineage>
</organism>
<name>A0A0C2INX1_THEKT</name>
<evidence type="ECO:0000313" key="1">
    <source>
        <dbReference type="EMBL" id="KII67184.1"/>
    </source>
</evidence>